<sequence>MIQRVQSLYLFGAIILLVIVSFWGDFFNYITDEAFFRFNAYGISKYTLDGKELIEQTSLPVYIATLLLALFAAFVLFSYKKLNKQFAYSKLLWGLYLLVLIGIVAWNYFIAPGQVTGKVIQNNYSHSFYLLVIGLPLTHLAHMGIRKDKKTIDSLNRLR</sequence>
<organism evidence="2 3">
    <name type="scientific">Taishania pollutisoli</name>
    <dbReference type="NCBI Taxonomy" id="2766479"/>
    <lineage>
        <taxon>Bacteria</taxon>
        <taxon>Pseudomonadati</taxon>
        <taxon>Bacteroidota</taxon>
        <taxon>Flavobacteriia</taxon>
        <taxon>Flavobacteriales</taxon>
        <taxon>Crocinitomicaceae</taxon>
        <taxon>Taishania</taxon>
    </lineage>
</organism>
<evidence type="ECO:0000313" key="3">
    <source>
        <dbReference type="Proteomes" id="UP000652681"/>
    </source>
</evidence>
<evidence type="ECO:0000256" key="1">
    <source>
        <dbReference type="SAM" id="Phobius"/>
    </source>
</evidence>
<dbReference type="EMBL" id="JACVEL010000005">
    <property type="protein sequence ID" value="MBC9812735.1"/>
    <property type="molecule type" value="Genomic_DNA"/>
</dbReference>
<dbReference type="Pfam" id="PF14126">
    <property type="entry name" value="DUF4293"/>
    <property type="match status" value="1"/>
</dbReference>
<feature type="transmembrane region" description="Helical" evidence="1">
    <location>
        <begin position="91"/>
        <end position="111"/>
    </location>
</feature>
<feature type="transmembrane region" description="Helical" evidence="1">
    <location>
        <begin position="7"/>
        <end position="24"/>
    </location>
</feature>
<keyword evidence="1" id="KW-1133">Transmembrane helix</keyword>
<proteinExistence type="predicted"/>
<keyword evidence="1" id="KW-0472">Membrane</keyword>
<feature type="transmembrane region" description="Helical" evidence="1">
    <location>
        <begin position="59"/>
        <end position="79"/>
    </location>
</feature>
<accession>A0A8J6PL01</accession>
<feature type="transmembrane region" description="Helical" evidence="1">
    <location>
        <begin position="126"/>
        <end position="145"/>
    </location>
</feature>
<evidence type="ECO:0000313" key="2">
    <source>
        <dbReference type="EMBL" id="MBC9812735.1"/>
    </source>
</evidence>
<keyword evidence="1" id="KW-0812">Transmembrane</keyword>
<gene>
    <name evidence="2" type="ORF">H9Y05_09655</name>
</gene>
<reference evidence="2" key="1">
    <citation type="submission" date="2020-09" db="EMBL/GenBank/DDBJ databases">
        <title>Taishania pollutisoli gen. nov., sp. nov., Isolated from Tetrabromobisphenol A-Contaminated Soil.</title>
        <authorList>
            <person name="Chen Q."/>
        </authorList>
    </citation>
    <scope>NUCLEOTIDE SEQUENCE</scope>
    <source>
        <strain evidence="2">CZZ-1</strain>
    </source>
</reference>
<keyword evidence="3" id="KW-1185">Reference proteome</keyword>
<dbReference type="Proteomes" id="UP000652681">
    <property type="component" value="Unassembled WGS sequence"/>
</dbReference>
<protein>
    <submittedName>
        <fullName evidence="2">DUF4293 family protein</fullName>
    </submittedName>
</protein>
<dbReference type="RefSeq" id="WP_163491507.1">
    <property type="nucleotide sequence ID" value="NZ_JACVEL010000005.1"/>
</dbReference>
<comment type="caution">
    <text evidence="2">The sequence shown here is derived from an EMBL/GenBank/DDBJ whole genome shotgun (WGS) entry which is preliminary data.</text>
</comment>
<dbReference type="AlphaFoldDB" id="A0A8J6PL01"/>
<dbReference type="InterPro" id="IPR025635">
    <property type="entry name" value="DUF4293"/>
</dbReference>
<name>A0A8J6PL01_9FLAO</name>